<evidence type="ECO:0000313" key="2">
    <source>
        <dbReference type="Proteomes" id="UP001281147"/>
    </source>
</evidence>
<dbReference type="Proteomes" id="UP001281147">
    <property type="component" value="Unassembled WGS sequence"/>
</dbReference>
<keyword evidence="2" id="KW-1185">Reference proteome</keyword>
<accession>A0ACC3NYW0</accession>
<comment type="caution">
    <text evidence="1">The sequence shown here is derived from an EMBL/GenBank/DDBJ whole genome shotgun (WGS) entry which is preliminary data.</text>
</comment>
<reference evidence="1" key="1">
    <citation type="submission" date="2023-07" db="EMBL/GenBank/DDBJ databases">
        <title>Black Yeasts Isolated from many extreme environments.</title>
        <authorList>
            <person name="Coleine C."/>
            <person name="Stajich J.E."/>
            <person name="Selbmann L."/>
        </authorList>
    </citation>
    <scope>NUCLEOTIDE SEQUENCE</scope>
    <source>
        <strain evidence="1">CCFEE 5714</strain>
    </source>
</reference>
<dbReference type="EMBL" id="JAUTXU010000004">
    <property type="protein sequence ID" value="KAK3724825.1"/>
    <property type="molecule type" value="Genomic_DNA"/>
</dbReference>
<organism evidence="1 2">
    <name type="scientific">Vermiconidia calcicola</name>
    <dbReference type="NCBI Taxonomy" id="1690605"/>
    <lineage>
        <taxon>Eukaryota</taxon>
        <taxon>Fungi</taxon>
        <taxon>Dikarya</taxon>
        <taxon>Ascomycota</taxon>
        <taxon>Pezizomycotina</taxon>
        <taxon>Dothideomycetes</taxon>
        <taxon>Dothideomycetidae</taxon>
        <taxon>Mycosphaerellales</taxon>
        <taxon>Extremaceae</taxon>
        <taxon>Vermiconidia</taxon>
    </lineage>
</organism>
<name>A0ACC3NYW0_9PEZI</name>
<evidence type="ECO:0000313" key="1">
    <source>
        <dbReference type="EMBL" id="KAK3724825.1"/>
    </source>
</evidence>
<sequence>MVYTFSMEDNPDVDENAPGGKYGYRIGHSDGEYAIPDRVLNSTDDRKVRVITIGAGMSGILMAHLIQRDCVNVDHIIYEKNGDIGGTWLENNWPQYLSGSDDIFRYLSRVVDCFELRKFMRFNSVVQSCVWDDDDGIWNVEIKDALSGEIVRDSCHILLGANGLLNAYKYPDDVEGLENYKGKLFHTARWPDDYGPEQWKNDRVAVLGSGASAIQVVPAMQPYAKNIDVFKRTPIWFAELAGHSGVNRDYEEAERRKLKDDTDSLVDLAKSIEGGLNGILGIKAMSTASAEQKMVRKRFEERMREFITNDKLYNLLLPNFAVGCRRLTPGDPFMRAVQEPNVILHKGAVTKVSGSTVISSNGDEVEVDTIICATGFDVSYVPHYKMQGRNGVSLQDKWAKIPEGYMGLAVPGMPNYFLFQGPTFPVSNGSVLGPLQAVGDYIVQMIQKMQREHIHSFDPRQDVTNAFNHHAQTWIKGTAWADPNCRSWYRNPETGRVNAVWPGSSLHYAAMIETPRYEDYNIKHSNLHNMFAFIGLGFSKNQVLQNGDLSPYITKEGIEKKFYSFAPFPDEEARVTQRKYKVNDGPKANPVQAPNVNGVAKANGVGH</sequence>
<proteinExistence type="predicted"/>
<gene>
    <name evidence="1" type="ORF">LTR37_000873</name>
</gene>
<protein>
    <submittedName>
        <fullName evidence="1">Uncharacterized protein</fullName>
    </submittedName>
</protein>